<proteinExistence type="predicted"/>
<feature type="domain" description="Xylose isomerase-like TIM barrel" evidence="1">
    <location>
        <begin position="21"/>
        <end position="283"/>
    </location>
</feature>
<evidence type="ECO:0000259" key="1">
    <source>
        <dbReference type="Pfam" id="PF01261"/>
    </source>
</evidence>
<dbReference type="OrthoDB" id="7245925at2"/>
<dbReference type="PANTHER" id="PTHR12110:SF21">
    <property type="entry name" value="XYLOSE ISOMERASE-LIKE TIM BARREL DOMAIN-CONTAINING PROTEIN"/>
    <property type="match status" value="1"/>
</dbReference>
<dbReference type="InterPro" id="IPR050312">
    <property type="entry name" value="IolE/XylAMocC-like"/>
</dbReference>
<evidence type="ECO:0000313" key="2">
    <source>
        <dbReference type="EMBL" id="SMO49452.1"/>
    </source>
</evidence>
<dbReference type="InterPro" id="IPR013022">
    <property type="entry name" value="Xyl_isomerase-like_TIM-brl"/>
</dbReference>
<protein>
    <submittedName>
        <fullName evidence="2">Sugar phosphate isomerase/epimerase</fullName>
    </submittedName>
</protein>
<keyword evidence="3" id="KW-1185">Reference proteome</keyword>
<dbReference type="GO" id="GO:0016853">
    <property type="term" value="F:isomerase activity"/>
    <property type="evidence" value="ECO:0007669"/>
    <property type="project" value="UniProtKB-KW"/>
</dbReference>
<organism evidence="2 3">
    <name type="scientific">Ruegeria faecimaris</name>
    <dbReference type="NCBI Taxonomy" id="686389"/>
    <lineage>
        <taxon>Bacteria</taxon>
        <taxon>Pseudomonadati</taxon>
        <taxon>Pseudomonadota</taxon>
        <taxon>Alphaproteobacteria</taxon>
        <taxon>Rhodobacterales</taxon>
        <taxon>Roseobacteraceae</taxon>
        <taxon>Ruegeria</taxon>
    </lineage>
</organism>
<evidence type="ECO:0000313" key="3">
    <source>
        <dbReference type="Proteomes" id="UP000319555"/>
    </source>
</evidence>
<dbReference type="InterPro" id="IPR036237">
    <property type="entry name" value="Xyl_isomerase-like_sf"/>
</dbReference>
<keyword evidence="2" id="KW-0413">Isomerase</keyword>
<dbReference type="AlphaFoldDB" id="A0A521BQL4"/>
<dbReference type="Proteomes" id="UP000319555">
    <property type="component" value="Unassembled WGS sequence"/>
</dbReference>
<name>A0A521BQL4_9RHOB</name>
<sequence length="304" mass="33835">MKLGLLTAPFENLQLTEVAAWAGSNGFSAMEVACWPSSGGEQRRYAGTSHINVDGLSADQGTEIVGQLGDQGVEISGLGYYPNPLHADEEHRVEVIGHLNKVITAAGVMGIKVVNTFVGGDRTLHLDANWERATEIFDPIVKHAQDSGVRLCFENCPMIFSYDEWPGGHNIAYSPRIWRRIFEEWGDAVGMNFDPSHLIWQFIDQTRFIKEFGSHMAHVHAKDVMVDEDGLYENGVMSTGMGWQIPRLCGLGDVDWSGFFSGLYRAGYDGPIIIEHEDRLFEGTDEKVKRGFLLARDVLSPFIK</sequence>
<gene>
    <name evidence="2" type="ORF">SAMN06265380_1011073</name>
</gene>
<dbReference type="Pfam" id="PF01261">
    <property type="entry name" value="AP_endonuc_2"/>
    <property type="match status" value="1"/>
</dbReference>
<accession>A0A521BQL4</accession>
<dbReference type="RefSeq" id="WP_142634732.1">
    <property type="nucleotide sequence ID" value="NZ_FXTE01000001.1"/>
</dbReference>
<reference evidence="2 3" key="1">
    <citation type="submission" date="2017-05" db="EMBL/GenBank/DDBJ databases">
        <authorList>
            <person name="Varghese N."/>
            <person name="Submissions S."/>
        </authorList>
    </citation>
    <scope>NUCLEOTIDE SEQUENCE [LARGE SCALE GENOMIC DNA]</scope>
    <source>
        <strain evidence="2 3">DSM 28009</strain>
    </source>
</reference>
<dbReference type="Gene3D" id="3.20.20.150">
    <property type="entry name" value="Divalent-metal-dependent TIM barrel enzymes"/>
    <property type="match status" value="1"/>
</dbReference>
<dbReference type="SUPFAM" id="SSF51658">
    <property type="entry name" value="Xylose isomerase-like"/>
    <property type="match status" value="1"/>
</dbReference>
<dbReference type="EMBL" id="FXTE01000001">
    <property type="protein sequence ID" value="SMO49452.1"/>
    <property type="molecule type" value="Genomic_DNA"/>
</dbReference>
<dbReference type="PANTHER" id="PTHR12110">
    <property type="entry name" value="HYDROXYPYRUVATE ISOMERASE"/>
    <property type="match status" value="1"/>
</dbReference>